<evidence type="ECO:0000256" key="1">
    <source>
        <dbReference type="SAM" id="MobiDB-lite"/>
    </source>
</evidence>
<name>A0A5B7HG50_PORTR</name>
<reference evidence="2 3" key="1">
    <citation type="submission" date="2019-05" db="EMBL/GenBank/DDBJ databases">
        <title>Another draft genome of Portunus trituberculatus and its Hox gene families provides insights of decapod evolution.</title>
        <authorList>
            <person name="Jeong J.-H."/>
            <person name="Song I."/>
            <person name="Kim S."/>
            <person name="Choi T."/>
            <person name="Kim D."/>
            <person name="Ryu S."/>
            <person name="Kim W."/>
        </authorList>
    </citation>
    <scope>NUCLEOTIDE SEQUENCE [LARGE SCALE GENOMIC DNA]</scope>
    <source>
        <tissue evidence="2">Muscle</tissue>
    </source>
</reference>
<evidence type="ECO:0000313" key="3">
    <source>
        <dbReference type="Proteomes" id="UP000324222"/>
    </source>
</evidence>
<proteinExistence type="predicted"/>
<gene>
    <name evidence="2" type="ORF">E2C01_062893</name>
</gene>
<dbReference type="EMBL" id="VSRR010028229">
    <property type="protein sequence ID" value="MPC68689.1"/>
    <property type="molecule type" value="Genomic_DNA"/>
</dbReference>
<dbReference type="Proteomes" id="UP000324222">
    <property type="component" value="Unassembled WGS sequence"/>
</dbReference>
<comment type="caution">
    <text evidence="2">The sequence shown here is derived from an EMBL/GenBank/DDBJ whole genome shotgun (WGS) entry which is preliminary data.</text>
</comment>
<feature type="region of interest" description="Disordered" evidence="1">
    <location>
        <begin position="1"/>
        <end position="21"/>
    </location>
</feature>
<organism evidence="2 3">
    <name type="scientific">Portunus trituberculatus</name>
    <name type="common">Swimming crab</name>
    <name type="synonym">Neptunus trituberculatus</name>
    <dbReference type="NCBI Taxonomy" id="210409"/>
    <lineage>
        <taxon>Eukaryota</taxon>
        <taxon>Metazoa</taxon>
        <taxon>Ecdysozoa</taxon>
        <taxon>Arthropoda</taxon>
        <taxon>Crustacea</taxon>
        <taxon>Multicrustacea</taxon>
        <taxon>Malacostraca</taxon>
        <taxon>Eumalacostraca</taxon>
        <taxon>Eucarida</taxon>
        <taxon>Decapoda</taxon>
        <taxon>Pleocyemata</taxon>
        <taxon>Brachyura</taxon>
        <taxon>Eubrachyura</taxon>
        <taxon>Portunoidea</taxon>
        <taxon>Portunidae</taxon>
        <taxon>Portuninae</taxon>
        <taxon>Portunus</taxon>
    </lineage>
</organism>
<keyword evidence="3" id="KW-1185">Reference proteome</keyword>
<evidence type="ECO:0000313" key="2">
    <source>
        <dbReference type="EMBL" id="MPC68689.1"/>
    </source>
</evidence>
<accession>A0A5B7HG50</accession>
<protein>
    <submittedName>
        <fullName evidence="2">Uncharacterized protein</fullName>
    </submittedName>
</protein>
<sequence>MKTPRPMQHPHTYIHTPTPTPLLKELQPHLIGTGRCRSSGAAAAGGGVGLKDSKPGEVKVVVGVVSTRSDFGSGGCVASLSSV</sequence>
<dbReference type="AlphaFoldDB" id="A0A5B7HG50"/>